<proteinExistence type="predicted"/>
<keyword evidence="1" id="KW-0812">Transmembrane</keyword>
<organism evidence="2">
    <name type="scientific">Mammaliicoccus phage MSShimriz1</name>
    <dbReference type="NCBI Taxonomy" id="3230127"/>
    <lineage>
        <taxon>Viruses</taxon>
    </lineage>
</organism>
<feature type="transmembrane region" description="Helical" evidence="1">
    <location>
        <begin position="15"/>
        <end position="35"/>
    </location>
</feature>
<accession>A0AAU8GUR6</accession>
<evidence type="ECO:0000313" key="2">
    <source>
        <dbReference type="EMBL" id="XCH45156.1"/>
    </source>
</evidence>
<reference evidence="2" key="1">
    <citation type="submission" date="2024-06" db="EMBL/GenBank/DDBJ databases">
        <authorList>
            <person name="Ashkenazi R."/>
            <person name="Lipszyc R.R."/>
            <person name="Braunstein R."/>
            <person name="Yerushalmy O."/>
            <person name="Alkalay-Oren S."/>
            <person name="Coppenhagn-Glazer S."/>
            <person name="Hazan R."/>
        </authorList>
    </citation>
    <scope>NUCLEOTIDE SEQUENCE</scope>
</reference>
<keyword evidence="1" id="KW-1133">Transmembrane helix</keyword>
<protein>
    <submittedName>
        <fullName evidence="2">Uncharacterized protein</fullName>
    </submittedName>
</protein>
<evidence type="ECO:0000256" key="1">
    <source>
        <dbReference type="SAM" id="Phobius"/>
    </source>
</evidence>
<name>A0AAU8GUR6_9VIRU</name>
<keyword evidence="1" id="KW-0472">Membrane</keyword>
<dbReference type="EMBL" id="PP931174">
    <property type="protein sequence ID" value="XCH45156.1"/>
    <property type="molecule type" value="Genomic_DNA"/>
</dbReference>
<sequence length="42" mass="5359">MTFIKSLFLLSFFQLYYYIFIFKFFYLIIIDIVIYNRKVLIF</sequence>